<protein>
    <recommendedName>
        <fullName evidence="4">F-box domain-containing protein</fullName>
    </recommendedName>
</protein>
<feature type="compositionally biased region" description="Basic and acidic residues" evidence="1">
    <location>
        <begin position="118"/>
        <end position="130"/>
    </location>
</feature>
<reference evidence="2 3" key="1">
    <citation type="journal article" date="2015" name="Genome Biol.">
        <title>Comparative genomics of Steinernema reveals deeply conserved gene regulatory networks.</title>
        <authorList>
            <person name="Dillman A.R."/>
            <person name="Macchietto M."/>
            <person name="Porter C.F."/>
            <person name="Rogers A."/>
            <person name="Williams B."/>
            <person name="Antoshechkin I."/>
            <person name="Lee M.M."/>
            <person name="Goodwin Z."/>
            <person name="Lu X."/>
            <person name="Lewis E.E."/>
            <person name="Goodrich-Blair H."/>
            <person name="Stock S.P."/>
            <person name="Adams B.J."/>
            <person name="Sternberg P.W."/>
            <person name="Mortazavi A."/>
        </authorList>
    </citation>
    <scope>NUCLEOTIDE SEQUENCE [LARGE SCALE GENOMIC DNA]</scope>
    <source>
        <strain evidence="2 3">ALL</strain>
    </source>
</reference>
<gene>
    <name evidence="2" type="ORF">L596_023221</name>
</gene>
<proteinExistence type="predicted"/>
<evidence type="ECO:0000313" key="3">
    <source>
        <dbReference type="Proteomes" id="UP000298663"/>
    </source>
</evidence>
<dbReference type="EMBL" id="AZBU02000008">
    <property type="protein sequence ID" value="TKR67004.1"/>
    <property type="molecule type" value="Genomic_DNA"/>
</dbReference>
<feature type="region of interest" description="Disordered" evidence="1">
    <location>
        <begin position="118"/>
        <end position="156"/>
    </location>
</feature>
<sequence length="399" mass="45961">MNKLPCEAIELVLQQTKFDVVKNIAKVRSNNFWVSEASNHVVKRAELTLELDFMPKEDQVTVEYRQTRLGNCSTVTFNNRPDQIRSEELKFVELSHVLLKGDERIPAFGEIEVEDHSGEEYEAENDHDYPEGALDEFDLDDYEDGHSNSWQEEYDRWRDQQEFDSDDGEYENDYDDDDDYKDYPGVVGIVPPSPKAKIPIEDSGLRQSLSLFALRDMTQFKESNLIIDSFTEELYPQIGGLIDLLQGNFAHLTLHNLVGYGSHLNALLGRCLTLDCLRHLNITFVDLKSLDPDLLFALIQNGSLITFHFEARIKQKTPIFNVDQIVELSEWWASGAGEGAQIQQLEIRFGRPNWRTLRSKLEDEGEKKERRSTFELVGDGGNITFQLKDGMLIMMFHRL</sequence>
<dbReference type="OrthoDB" id="10431220at2759"/>
<evidence type="ECO:0008006" key="4">
    <source>
        <dbReference type="Google" id="ProtNLM"/>
    </source>
</evidence>
<accession>A0A4U5MD21</accession>
<name>A0A4U5MD21_STECR</name>
<comment type="caution">
    <text evidence="2">The sequence shown here is derived from an EMBL/GenBank/DDBJ whole genome shotgun (WGS) entry which is preliminary data.</text>
</comment>
<reference evidence="2 3" key="2">
    <citation type="journal article" date="2019" name="G3 (Bethesda)">
        <title>Hybrid Assembly of the Genome of the Entomopathogenic Nematode Steinernema carpocapsae Identifies the X-Chromosome.</title>
        <authorList>
            <person name="Serra L."/>
            <person name="Macchietto M."/>
            <person name="Macias-Munoz A."/>
            <person name="McGill C.J."/>
            <person name="Rodriguez I.M."/>
            <person name="Rodriguez B."/>
            <person name="Murad R."/>
            <person name="Mortazavi A."/>
        </authorList>
    </citation>
    <scope>NUCLEOTIDE SEQUENCE [LARGE SCALE GENOMIC DNA]</scope>
    <source>
        <strain evidence="2 3">ALL</strain>
    </source>
</reference>
<evidence type="ECO:0000256" key="1">
    <source>
        <dbReference type="SAM" id="MobiDB-lite"/>
    </source>
</evidence>
<dbReference type="AlphaFoldDB" id="A0A4U5MD21"/>
<keyword evidence="3" id="KW-1185">Reference proteome</keyword>
<feature type="compositionally biased region" description="Acidic residues" evidence="1">
    <location>
        <begin position="133"/>
        <end position="143"/>
    </location>
</feature>
<organism evidence="2 3">
    <name type="scientific">Steinernema carpocapsae</name>
    <name type="common">Entomopathogenic nematode</name>
    <dbReference type="NCBI Taxonomy" id="34508"/>
    <lineage>
        <taxon>Eukaryota</taxon>
        <taxon>Metazoa</taxon>
        <taxon>Ecdysozoa</taxon>
        <taxon>Nematoda</taxon>
        <taxon>Chromadorea</taxon>
        <taxon>Rhabditida</taxon>
        <taxon>Tylenchina</taxon>
        <taxon>Panagrolaimomorpha</taxon>
        <taxon>Strongyloidoidea</taxon>
        <taxon>Steinernematidae</taxon>
        <taxon>Steinernema</taxon>
    </lineage>
</organism>
<evidence type="ECO:0000313" key="2">
    <source>
        <dbReference type="EMBL" id="TKR67004.1"/>
    </source>
</evidence>
<dbReference type="Proteomes" id="UP000298663">
    <property type="component" value="Unassembled WGS sequence"/>
</dbReference>